<dbReference type="PANTHER" id="PTHR11070:SF67">
    <property type="entry name" value="DNA 3'-5' HELICASE"/>
    <property type="match status" value="1"/>
</dbReference>
<keyword evidence="2 9" id="KW-0378">Hydrolase</keyword>
<evidence type="ECO:0000256" key="2">
    <source>
        <dbReference type="ARBA" id="ARBA00022801"/>
    </source>
</evidence>
<dbReference type="SUPFAM" id="SSF52540">
    <property type="entry name" value="P-loop containing nucleoside triphosphate hydrolases"/>
    <property type="match status" value="1"/>
</dbReference>
<keyword evidence="5" id="KW-0413">Isomerase</keyword>
<evidence type="ECO:0000256" key="5">
    <source>
        <dbReference type="ARBA" id="ARBA00023235"/>
    </source>
</evidence>
<keyword evidence="3 9" id="KW-0347">Helicase</keyword>
<evidence type="ECO:0000313" key="13">
    <source>
        <dbReference type="Proteomes" id="UP000076586"/>
    </source>
</evidence>
<dbReference type="GO" id="GO:0016887">
    <property type="term" value="F:ATP hydrolysis activity"/>
    <property type="evidence" value="ECO:0007669"/>
    <property type="project" value="RHEA"/>
</dbReference>
<dbReference type="GO" id="GO:0004527">
    <property type="term" value="F:exonuclease activity"/>
    <property type="evidence" value="ECO:0007669"/>
    <property type="project" value="UniProtKB-KW"/>
</dbReference>
<comment type="catalytic activity">
    <reaction evidence="8">
        <text>ATP + H2O = ADP + phosphate + H(+)</text>
        <dbReference type="Rhea" id="RHEA:13065"/>
        <dbReference type="ChEBI" id="CHEBI:15377"/>
        <dbReference type="ChEBI" id="CHEBI:15378"/>
        <dbReference type="ChEBI" id="CHEBI:30616"/>
        <dbReference type="ChEBI" id="CHEBI:43474"/>
        <dbReference type="ChEBI" id="CHEBI:456216"/>
        <dbReference type="EC" id="5.6.2.4"/>
    </reaction>
</comment>
<comment type="caution">
    <text evidence="12">The sequence shown here is derived from an EMBL/GenBank/DDBJ whole genome shotgun (WGS) entry which is preliminary data.</text>
</comment>
<dbReference type="EC" id="5.6.2.4" evidence="7"/>
<dbReference type="InterPro" id="IPR027417">
    <property type="entry name" value="P-loop_NTPase"/>
</dbReference>
<keyword evidence="1 9" id="KW-0547">Nucleotide-binding</keyword>
<dbReference type="GO" id="GO:0005829">
    <property type="term" value="C:cytosol"/>
    <property type="evidence" value="ECO:0007669"/>
    <property type="project" value="TreeGrafter"/>
</dbReference>
<name>A0A170Z664_9BACT</name>
<organism evidence="12 13">
    <name type="scientific">Paludibacter jiangxiensis</name>
    <dbReference type="NCBI Taxonomy" id="681398"/>
    <lineage>
        <taxon>Bacteria</taxon>
        <taxon>Pseudomonadati</taxon>
        <taxon>Bacteroidota</taxon>
        <taxon>Bacteroidia</taxon>
        <taxon>Bacteroidales</taxon>
        <taxon>Paludibacteraceae</taxon>
        <taxon>Paludibacter</taxon>
    </lineage>
</organism>
<dbReference type="Gene3D" id="3.40.50.300">
    <property type="entry name" value="P-loop containing nucleotide triphosphate hydrolases"/>
    <property type="match status" value="4"/>
</dbReference>
<keyword evidence="13" id="KW-1185">Reference proteome</keyword>
<feature type="binding site" evidence="9">
    <location>
        <begin position="7"/>
        <end position="14"/>
    </location>
    <ligand>
        <name>ATP</name>
        <dbReference type="ChEBI" id="CHEBI:30616"/>
    </ligand>
</feature>
<dbReference type="PANTHER" id="PTHR11070">
    <property type="entry name" value="UVRD / RECB / PCRA DNA HELICASE FAMILY MEMBER"/>
    <property type="match status" value="1"/>
</dbReference>
<dbReference type="RefSeq" id="WP_068702472.1">
    <property type="nucleotide sequence ID" value="NZ_BDCR01000001.1"/>
</dbReference>
<dbReference type="PROSITE" id="PS51198">
    <property type="entry name" value="UVRD_HELICASE_ATP_BIND"/>
    <property type="match status" value="1"/>
</dbReference>
<evidence type="ECO:0000256" key="7">
    <source>
        <dbReference type="ARBA" id="ARBA00034808"/>
    </source>
</evidence>
<sequence length="1081" mass="124611">MLNLYRASAGSGKTYRLTQDYIRLLFADRQPYAHRRQLAVTFTNKATEEMKLRIITELDRLARGDASGYREGLMQHFGLPADRVNARAHHLLKEILHDYSSFSINTIDRFFQQVLRSFTREIGLHGGYNIEIDTDEPLATAIDGLLFSLDQKENRLLLDWLMQFARERIENGKGWDIRYAIRSLAGEIFKERYKKKLPLVREKLHNRDFLNGYRQKLYAITSRFEKELKETGEEALALMARHGLSYTDFYKGANGPFSLFNKLASENFTEPTSTFLALPGNLDGWTSKTAKNKDQVAAVYNAGLNVLVEKTASLYGDAFIEYNTAKTISQHLYALGILSDIDSRIRLDSEENNRLLLSDTTELLNQIVDGSDTPFVFEKTGVHIHHLMMDEFQDTSAMQWQNFKPLMDNSLASGNENLIVGDVKQSIYRWRNSDWRLLDRQLFDDFASGQIHEEYLNDNWRSCRNVIDFNNLFFDRSSLFMQQLFNDDLPEHYQGDLDHRLHDAYKGLFQHYSPKAGEGHVEVRFVNNEEKQWKENALAQLPAIIEQWQDKGFALRDMAVLVRRNSEATEVVEYLLQYKNSELARDGYRYDVISNEALVIGNSLAVRFVIEALRYILRPDDKLLQTLVPYLYFVLHQGKAPHEALAACFDNPEGANTRMVHEELQRLINEGTNRSIFELSEELIWLFGLKSNEGEDVYLQAFQDLVHQYSIKESAGIAAFLEWWEEKGAQKTIASPDAQDAIRVLTVHKSKGLGFEAVVMPFADWSLDNNNRDIIWCEPTGAPFSELELTPVQYSSSLAKTIFAADYFEERMASFIDNLNVAYVAFTRAKQEMVLLAPQPKPNAKGEIKVSSLATLLHCCISNELPAENIPVDAKEAFRSFAPFWNNESLVLNMGNTAQQSTKEREDLQVRYRYAQSIAPISPIAVKYKVTDYLEKETSSRTLSINYGLLMHEVLHNIRHEGDEQRAIADMERTGRITASEKEEITSMFDRFWKIEGIRQFFAPGLRILNETSIFTPDNKTYVPDRVIFTDRHATIIDYKFGHEQPRYRQQVLNYKNLVEQMGYTATAYLCYVEQNKLEKV</sequence>
<dbReference type="STRING" id="681398.PJIAN_1952"/>
<dbReference type="GO" id="GO:0000725">
    <property type="term" value="P:recombinational repair"/>
    <property type="evidence" value="ECO:0007669"/>
    <property type="project" value="TreeGrafter"/>
</dbReference>
<dbReference type="GO" id="GO:0005524">
    <property type="term" value="F:ATP binding"/>
    <property type="evidence" value="ECO:0007669"/>
    <property type="project" value="UniProtKB-UniRule"/>
</dbReference>
<dbReference type="GO" id="GO:0003677">
    <property type="term" value="F:DNA binding"/>
    <property type="evidence" value="ECO:0007669"/>
    <property type="project" value="InterPro"/>
</dbReference>
<dbReference type="AlphaFoldDB" id="A0A170Z664"/>
<evidence type="ECO:0000313" key="12">
    <source>
        <dbReference type="EMBL" id="GAT62359.1"/>
    </source>
</evidence>
<dbReference type="InterPro" id="IPR014017">
    <property type="entry name" value="DNA_helicase_UvrD-like_C"/>
</dbReference>
<evidence type="ECO:0000256" key="3">
    <source>
        <dbReference type="ARBA" id="ARBA00022806"/>
    </source>
</evidence>
<dbReference type="InterPro" id="IPR014016">
    <property type="entry name" value="UvrD-like_ATP-bd"/>
</dbReference>
<reference evidence="13" key="1">
    <citation type="submission" date="2016-04" db="EMBL/GenBank/DDBJ databases">
        <title>Draft genome sequence of Paludibacter jiangxiensis strain NM7.</title>
        <authorList>
            <person name="Qiu Y."/>
            <person name="Matsuura N."/>
            <person name="Ohashi A."/>
            <person name="Tourlousse M.D."/>
            <person name="Sekiguchi Y."/>
        </authorList>
    </citation>
    <scope>NUCLEOTIDE SEQUENCE [LARGE SCALE GENOMIC DNA]</scope>
    <source>
        <strain evidence="13">NM7</strain>
    </source>
</reference>
<keyword evidence="12" id="KW-0269">Exonuclease</keyword>
<evidence type="ECO:0000256" key="4">
    <source>
        <dbReference type="ARBA" id="ARBA00022840"/>
    </source>
</evidence>
<proteinExistence type="predicted"/>
<dbReference type="EMBL" id="BDCR01000001">
    <property type="protein sequence ID" value="GAT62359.1"/>
    <property type="molecule type" value="Genomic_DNA"/>
</dbReference>
<protein>
    <recommendedName>
        <fullName evidence="7">DNA 3'-5' helicase</fullName>
        <ecNumber evidence="7">5.6.2.4</ecNumber>
    </recommendedName>
</protein>
<dbReference type="GO" id="GO:0043138">
    <property type="term" value="F:3'-5' DNA helicase activity"/>
    <property type="evidence" value="ECO:0007669"/>
    <property type="project" value="UniProtKB-EC"/>
</dbReference>
<keyword evidence="12" id="KW-0540">Nuclease</keyword>
<feature type="domain" description="UvrD-like helicase ATP-binding" evidence="10">
    <location>
        <begin position="1"/>
        <end position="463"/>
    </location>
</feature>
<gene>
    <name evidence="12" type="ORF">PJIAN_1952</name>
</gene>
<dbReference type="PROSITE" id="PS51217">
    <property type="entry name" value="UVRD_HELICASE_CTER"/>
    <property type="match status" value="1"/>
</dbReference>
<evidence type="ECO:0000256" key="1">
    <source>
        <dbReference type="ARBA" id="ARBA00022741"/>
    </source>
</evidence>
<keyword evidence="4 9" id="KW-0067">ATP-binding</keyword>
<dbReference type="Pfam" id="PF13361">
    <property type="entry name" value="UvrD_C"/>
    <property type="match status" value="1"/>
</dbReference>
<dbReference type="InterPro" id="IPR000212">
    <property type="entry name" value="DNA_helicase_UvrD/REP"/>
</dbReference>
<evidence type="ECO:0000256" key="8">
    <source>
        <dbReference type="ARBA" id="ARBA00048988"/>
    </source>
</evidence>
<accession>A0A170Z664</accession>
<comment type="catalytic activity">
    <reaction evidence="6">
        <text>Couples ATP hydrolysis with the unwinding of duplex DNA by translocating in the 3'-5' direction.</text>
        <dbReference type="EC" id="5.6.2.4"/>
    </reaction>
</comment>
<dbReference type="Pfam" id="PF00580">
    <property type="entry name" value="UvrD-helicase"/>
    <property type="match status" value="1"/>
</dbReference>
<dbReference type="Proteomes" id="UP000076586">
    <property type="component" value="Unassembled WGS sequence"/>
</dbReference>
<evidence type="ECO:0000256" key="6">
    <source>
        <dbReference type="ARBA" id="ARBA00034617"/>
    </source>
</evidence>
<feature type="domain" description="UvrD-like helicase C-terminal" evidence="11">
    <location>
        <begin position="464"/>
        <end position="752"/>
    </location>
</feature>
<reference evidence="13" key="2">
    <citation type="journal article" date="2017" name="Genome Announc.">
        <title>Draft genome sequence of Paludibacter jiangxiensis NM7(T), a propionate-producing fermentative bacterium.</title>
        <authorList>
            <person name="Qiu Y.-L."/>
            <person name="Tourlousse D.M."/>
            <person name="Matsuura N."/>
            <person name="Ohashi A."/>
            <person name="Sekiguchi Y."/>
        </authorList>
    </citation>
    <scope>NUCLEOTIDE SEQUENCE [LARGE SCALE GENOMIC DNA]</scope>
    <source>
        <strain evidence="13">NM7</strain>
    </source>
</reference>
<dbReference type="OrthoDB" id="9810135at2"/>
<evidence type="ECO:0000256" key="9">
    <source>
        <dbReference type="PROSITE-ProRule" id="PRU00560"/>
    </source>
</evidence>
<evidence type="ECO:0000259" key="10">
    <source>
        <dbReference type="PROSITE" id="PS51198"/>
    </source>
</evidence>
<evidence type="ECO:0000259" key="11">
    <source>
        <dbReference type="PROSITE" id="PS51217"/>
    </source>
</evidence>